<evidence type="ECO:0000313" key="3">
    <source>
        <dbReference type="Proteomes" id="UP000176604"/>
    </source>
</evidence>
<keyword evidence="1" id="KW-0472">Membrane</keyword>
<dbReference type="Pfam" id="PF18895">
    <property type="entry name" value="T4SS_pilin"/>
    <property type="match status" value="1"/>
</dbReference>
<reference evidence="2 3" key="1">
    <citation type="journal article" date="2016" name="Nat. Commun.">
        <title>Thousands of microbial genomes shed light on interconnected biogeochemical processes in an aquifer system.</title>
        <authorList>
            <person name="Anantharaman K."/>
            <person name="Brown C.T."/>
            <person name="Hug L.A."/>
            <person name="Sharon I."/>
            <person name="Castelle C.J."/>
            <person name="Probst A.J."/>
            <person name="Thomas B.C."/>
            <person name="Singh A."/>
            <person name="Wilkins M.J."/>
            <person name="Karaoz U."/>
            <person name="Brodie E.L."/>
            <person name="Williams K.H."/>
            <person name="Hubbard S.S."/>
            <person name="Banfield J.F."/>
        </authorList>
    </citation>
    <scope>NUCLEOTIDE SEQUENCE [LARGE SCALE GENOMIC DNA]</scope>
</reference>
<evidence type="ECO:0000313" key="2">
    <source>
        <dbReference type="EMBL" id="OGL79417.1"/>
    </source>
</evidence>
<sequence length="134" mass="14434">MPRLKLLKTPSLVLIAFTFWLVATLPVSAATRDSIWKNLIDAGTQTDLPGGTGNELPTIVGRIIRTGLTLLGTIFLVLIVYAGFVWILARGREEEVQKAQKIIETSVIGLVVIVIAYAISTFIFNVVIGGAGVK</sequence>
<keyword evidence="1" id="KW-1133">Transmembrane helix</keyword>
<evidence type="ECO:0000256" key="1">
    <source>
        <dbReference type="SAM" id="Phobius"/>
    </source>
</evidence>
<dbReference type="InterPro" id="IPR043993">
    <property type="entry name" value="T4SS_pilin"/>
</dbReference>
<dbReference type="AlphaFoldDB" id="A0A1F7UNY9"/>
<protein>
    <submittedName>
        <fullName evidence="2">Uncharacterized protein</fullName>
    </submittedName>
</protein>
<feature type="transmembrane region" description="Helical" evidence="1">
    <location>
        <begin position="107"/>
        <end position="128"/>
    </location>
</feature>
<accession>A0A1F7UNY9</accession>
<dbReference type="EMBL" id="MGEF01000009">
    <property type="protein sequence ID" value="OGL79417.1"/>
    <property type="molecule type" value="Genomic_DNA"/>
</dbReference>
<comment type="caution">
    <text evidence="2">The sequence shown here is derived from an EMBL/GenBank/DDBJ whole genome shotgun (WGS) entry which is preliminary data.</text>
</comment>
<keyword evidence="1" id="KW-0812">Transmembrane</keyword>
<feature type="transmembrane region" description="Helical" evidence="1">
    <location>
        <begin position="63"/>
        <end position="87"/>
    </location>
</feature>
<gene>
    <name evidence="2" type="ORF">A3J43_02125</name>
</gene>
<organism evidence="2 3">
    <name type="scientific">Candidatus Uhrbacteria bacterium RIFCSPHIGHO2_12_FULL_54_23</name>
    <dbReference type="NCBI Taxonomy" id="1802397"/>
    <lineage>
        <taxon>Bacteria</taxon>
        <taxon>Candidatus Uhriibacteriota</taxon>
    </lineage>
</organism>
<proteinExistence type="predicted"/>
<dbReference type="Proteomes" id="UP000176604">
    <property type="component" value="Unassembled WGS sequence"/>
</dbReference>
<name>A0A1F7UNY9_9BACT</name>